<protein>
    <submittedName>
        <fullName evidence="2">Divergent PAP2 family protein</fullName>
    </submittedName>
</protein>
<proteinExistence type="predicted"/>
<organism evidence="2 3">
    <name type="scientific">Pseudoflavonifractor hominis</name>
    <dbReference type="NCBI Taxonomy" id="2763059"/>
    <lineage>
        <taxon>Bacteria</taxon>
        <taxon>Bacillati</taxon>
        <taxon>Bacillota</taxon>
        <taxon>Clostridia</taxon>
        <taxon>Eubacteriales</taxon>
        <taxon>Oscillospiraceae</taxon>
        <taxon>Pseudoflavonifractor</taxon>
    </lineage>
</organism>
<feature type="transmembrane region" description="Helical" evidence="1">
    <location>
        <begin position="57"/>
        <end position="90"/>
    </location>
</feature>
<dbReference type="EMBL" id="JACOPR010000010">
    <property type="protein sequence ID" value="MBC5731862.1"/>
    <property type="molecule type" value="Genomic_DNA"/>
</dbReference>
<keyword evidence="3" id="KW-1185">Reference proteome</keyword>
<dbReference type="PANTHER" id="PTHR31446">
    <property type="entry name" value="ACID PHOSPHATASE/VANADIUM-DEPENDENT HALOPEROXIDASE-RELATED PROTEIN"/>
    <property type="match status" value="1"/>
</dbReference>
<keyword evidence="1" id="KW-0472">Membrane</keyword>
<dbReference type="PANTHER" id="PTHR31446:SF29">
    <property type="entry name" value="ACID PHOSPHATASE_VANADIUM-DEPENDENT HALOPEROXIDASE-RELATED PROTEIN"/>
    <property type="match status" value="1"/>
</dbReference>
<dbReference type="Proteomes" id="UP000660021">
    <property type="component" value="Unassembled WGS sequence"/>
</dbReference>
<dbReference type="Pfam" id="PF02681">
    <property type="entry name" value="DUF212"/>
    <property type="match status" value="1"/>
</dbReference>
<feature type="transmembrane region" description="Helical" evidence="1">
    <location>
        <begin position="134"/>
        <end position="154"/>
    </location>
</feature>
<name>A0ABR7HWG3_9FIRM</name>
<comment type="caution">
    <text evidence="2">The sequence shown here is derived from an EMBL/GenBank/DDBJ whole genome shotgun (WGS) entry which is preliminary data.</text>
</comment>
<reference evidence="2 3" key="1">
    <citation type="submission" date="2020-08" db="EMBL/GenBank/DDBJ databases">
        <title>Genome public.</title>
        <authorList>
            <person name="Liu C."/>
            <person name="Sun Q."/>
        </authorList>
    </citation>
    <scope>NUCLEOTIDE SEQUENCE [LARGE SCALE GENOMIC DNA]</scope>
    <source>
        <strain evidence="2 3">New-38</strain>
    </source>
</reference>
<dbReference type="InterPro" id="IPR003832">
    <property type="entry name" value="DUF212"/>
</dbReference>
<feature type="transmembrane region" description="Helical" evidence="1">
    <location>
        <begin position="14"/>
        <end position="36"/>
    </location>
</feature>
<keyword evidence="1" id="KW-0812">Transmembrane</keyword>
<evidence type="ECO:0000313" key="2">
    <source>
        <dbReference type="EMBL" id="MBC5731862.1"/>
    </source>
</evidence>
<evidence type="ECO:0000313" key="3">
    <source>
        <dbReference type="Proteomes" id="UP000660021"/>
    </source>
</evidence>
<evidence type="ECO:0000256" key="1">
    <source>
        <dbReference type="SAM" id="Phobius"/>
    </source>
</evidence>
<keyword evidence="1" id="KW-1133">Transmembrane helix</keyword>
<dbReference type="RefSeq" id="WP_101693048.1">
    <property type="nucleotide sequence ID" value="NZ_JACOPR010000010.1"/>
</dbReference>
<gene>
    <name evidence="2" type="ORF">H8S34_13640</name>
</gene>
<accession>A0ABR7HWG3</accession>
<sequence>MNVKNVTDVLTGNLILNLSILAWAMAQVLKVLTVLITKHRWDWRHILSSGGMPSSHSAFVCSCAASVGMVEGFSTVTFAIAAVVAIVVMYDASNVRRAAGEQAKILNYMMDHWKEMRPEFFGKELKELLGHTPFQVLMGGLLGIAIGLGGVWLWG</sequence>